<evidence type="ECO:0000256" key="1">
    <source>
        <dbReference type="SAM" id="MobiDB-lite"/>
    </source>
</evidence>
<gene>
    <name evidence="3" type="ORF">B0H17DRAFT_1254629</name>
</gene>
<name>A0AAD7CVJ8_MYCRO</name>
<reference evidence="3" key="1">
    <citation type="submission" date="2023-03" db="EMBL/GenBank/DDBJ databases">
        <title>Massive genome expansion in bonnet fungi (Mycena s.s.) driven by repeated elements and novel gene families across ecological guilds.</title>
        <authorList>
            <consortium name="Lawrence Berkeley National Laboratory"/>
            <person name="Harder C.B."/>
            <person name="Miyauchi S."/>
            <person name="Viragh M."/>
            <person name="Kuo A."/>
            <person name="Thoen E."/>
            <person name="Andreopoulos B."/>
            <person name="Lu D."/>
            <person name="Skrede I."/>
            <person name="Drula E."/>
            <person name="Henrissat B."/>
            <person name="Morin E."/>
            <person name="Kohler A."/>
            <person name="Barry K."/>
            <person name="LaButti K."/>
            <person name="Morin E."/>
            <person name="Salamov A."/>
            <person name="Lipzen A."/>
            <person name="Mereny Z."/>
            <person name="Hegedus B."/>
            <person name="Baldrian P."/>
            <person name="Stursova M."/>
            <person name="Weitz H."/>
            <person name="Taylor A."/>
            <person name="Grigoriev I.V."/>
            <person name="Nagy L.G."/>
            <person name="Martin F."/>
            <person name="Kauserud H."/>
        </authorList>
    </citation>
    <scope>NUCLEOTIDE SEQUENCE</scope>
    <source>
        <strain evidence="3">CBHHK067</strain>
    </source>
</reference>
<evidence type="ECO:0000256" key="2">
    <source>
        <dbReference type="SAM" id="Phobius"/>
    </source>
</evidence>
<dbReference type="SUPFAM" id="SSF50978">
    <property type="entry name" value="WD40 repeat-like"/>
    <property type="match status" value="1"/>
</dbReference>
<feature type="region of interest" description="Disordered" evidence="1">
    <location>
        <begin position="1"/>
        <end position="41"/>
    </location>
</feature>
<dbReference type="InterPro" id="IPR015943">
    <property type="entry name" value="WD40/YVTN_repeat-like_dom_sf"/>
</dbReference>
<dbReference type="InterPro" id="IPR052791">
    <property type="entry name" value="SSM1_domain"/>
</dbReference>
<dbReference type="PANTHER" id="PTHR47438:SF1">
    <property type="entry name" value="PHOSPHATE METABOLISM PROTEIN 8-RELATED"/>
    <property type="match status" value="1"/>
</dbReference>
<keyword evidence="2" id="KW-0812">Transmembrane</keyword>
<dbReference type="InterPro" id="IPR036322">
    <property type="entry name" value="WD40_repeat_dom_sf"/>
</dbReference>
<dbReference type="GO" id="GO:0006206">
    <property type="term" value="P:pyrimidine nucleobase metabolic process"/>
    <property type="evidence" value="ECO:0007669"/>
    <property type="project" value="TreeGrafter"/>
</dbReference>
<evidence type="ECO:0000313" key="3">
    <source>
        <dbReference type="EMBL" id="KAJ7665803.1"/>
    </source>
</evidence>
<dbReference type="GO" id="GO:0008252">
    <property type="term" value="F:nucleotidase activity"/>
    <property type="evidence" value="ECO:0007669"/>
    <property type="project" value="TreeGrafter"/>
</dbReference>
<comment type="caution">
    <text evidence="3">The sequence shown here is derived from an EMBL/GenBank/DDBJ whole genome shotgun (WGS) entry which is preliminary data.</text>
</comment>
<keyword evidence="2" id="KW-1133">Transmembrane helix</keyword>
<feature type="transmembrane region" description="Helical" evidence="2">
    <location>
        <begin position="405"/>
        <end position="421"/>
    </location>
</feature>
<dbReference type="Proteomes" id="UP001221757">
    <property type="component" value="Unassembled WGS sequence"/>
</dbReference>
<accession>A0AAD7CVJ8</accession>
<evidence type="ECO:0000313" key="4">
    <source>
        <dbReference type="Proteomes" id="UP001221757"/>
    </source>
</evidence>
<keyword evidence="2" id="KW-0472">Membrane</keyword>
<feature type="region of interest" description="Disordered" evidence="1">
    <location>
        <begin position="67"/>
        <end position="95"/>
    </location>
</feature>
<dbReference type="GO" id="GO:0009166">
    <property type="term" value="P:nucleotide catabolic process"/>
    <property type="evidence" value="ECO:0007669"/>
    <property type="project" value="TreeGrafter"/>
</dbReference>
<sequence>MSVMTTPKRSGTLSALGTPRSAQNTPRRVISAPMQPFPREDLEAPDVFWDEDRSDFDGEVDEEIVQRGPGRRTRAALAQVPRPQTPAGAHPRLVRRSATRPSCRAAHAALSAAPAAASSDLECSCKKGYWSGYSMPDDDATSQEENAPGFSAASIRRLSRLERSRLLRTLLDTALPGDVPLQILTLQKYAARAHDLVGRLAPPLALRVLRLLPVVHLLTRAPELWRFHCLRLTHGDRHPPAPPDGWLPLYRALARREGNMRDGTPQALRFLAPAHTTGSYDGTIWFWDVPTGELLRCLEVGKPVSCVDYLAGEEVFVVGFHDVGRVHLFSAIMYTPLQQLAGHLNGIRAVALSAQNLVSAGADKLTARAGAGVLGLAWSQIVRFGQQTMINVGVQIVQSASPSSFLVRFIISIAAPTLLYAPTLSFVPLRSILLLLSCSFLLSARLLCYFSYSLGLLLLLSLLFCSATSPTSPALLLRLPASSPPRHPTFFLFLSPTRSEATIAHTAVFPFPGTDRAEGERVVSVTIDGVVRVFFIQRREMISQFRLAELGGGDPLLSAKLWNVGRTPDNMLQWACIFITEREDISIKSALEYSDSRVRYIAFGRTEALRYS</sequence>
<keyword evidence="4" id="KW-1185">Reference proteome</keyword>
<protein>
    <submittedName>
        <fullName evidence="3">Uncharacterized protein</fullName>
    </submittedName>
</protein>
<dbReference type="EMBL" id="JARKIE010000212">
    <property type="protein sequence ID" value="KAJ7665803.1"/>
    <property type="molecule type" value="Genomic_DNA"/>
</dbReference>
<proteinExistence type="predicted"/>
<dbReference type="Gene3D" id="2.130.10.10">
    <property type="entry name" value="YVTN repeat-like/Quinoprotein amine dehydrogenase"/>
    <property type="match status" value="1"/>
</dbReference>
<organism evidence="3 4">
    <name type="scientific">Mycena rosella</name>
    <name type="common">Pink bonnet</name>
    <name type="synonym">Agaricus rosellus</name>
    <dbReference type="NCBI Taxonomy" id="1033263"/>
    <lineage>
        <taxon>Eukaryota</taxon>
        <taxon>Fungi</taxon>
        <taxon>Dikarya</taxon>
        <taxon>Basidiomycota</taxon>
        <taxon>Agaricomycotina</taxon>
        <taxon>Agaricomycetes</taxon>
        <taxon>Agaricomycetidae</taxon>
        <taxon>Agaricales</taxon>
        <taxon>Marasmiineae</taxon>
        <taxon>Mycenaceae</taxon>
        <taxon>Mycena</taxon>
    </lineage>
</organism>
<feature type="compositionally biased region" description="Polar residues" evidence="1">
    <location>
        <begin position="1"/>
        <end position="26"/>
    </location>
</feature>
<dbReference type="PANTHER" id="PTHR47438">
    <property type="entry name" value="PHOSPHATE METABOLISM PROTEIN 8-RELATED"/>
    <property type="match status" value="1"/>
</dbReference>
<dbReference type="AlphaFoldDB" id="A0AAD7CVJ8"/>